<organism evidence="6 7">
    <name type="scientific">Anopheles stephensi</name>
    <name type="common">Indo-Pakistan malaria mosquito</name>
    <dbReference type="NCBI Taxonomy" id="30069"/>
    <lineage>
        <taxon>Eukaryota</taxon>
        <taxon>Metazoa</taxon>
        <taxon>Ecdysozoa</taxon>
        <taxon>Arthropoda</taxon>
        <taxon>Hexapoda</taxon>
        <taxon>Insecta</taxon>
        <taxon>Pterygota</taxon>
        <taxon>Neoptera</taxon>
        <taxon>Endopterygota</taxon>
        <taxon>Diptera</taxon>
        <taxon>Nematocera</taxon>
        <taxon>Culicoidea</taxon>
        <taxon>Culicidae</taxon>
        <taxon>Anophelinae</taxon>
        <taxon>Anopheles</taxon>
    </lineage>
</organism>
<sequence length="700" mass="77886">MFKDALLRWLSVVIVSGTIISLQLVAGADWNFLKCFETVKRCPNQNVSFYLYTRETQENPTQLDMFNPQSIVSANFIRGRPLIVLIHGYTGHRDYAPNPTIRPAYFAYDEFNIISVDYNPLALEPCYLQAVRNLPTVANCTAQLLDFIIESGLIPLDDIHVVGFSLGGQTSGMIANYLRAGRLKRITGLDPAKPLFVFASNEYKLDQSDAEFVQVIHTDVFQRGILHPSGHTDFFVNGGVVQPGCDASTMMTTGECNHNRAPEYYAESIATQVGFYGYRCAHWYLYMLGICRAGGSDEQVAIMGAHTPNTTRGLYFLTKGFVAISIRLYDRLRRCANNPFVQQTSFTASLTMAASSLTVCILFLSILPTPAQKQQENKNVFNTSSCLEKPFRCPHPRIKFYLYTRRTQQNPELIDVLNPESLYYTHWNPSHPVKIVIHGFGGGRNLSPSPDMRKAYFTRGNYNIIIVDYGSAVTEPCLSQIEWAPRFGSLCVSQLVKYIAHHPRGVPPDDMHLIGYSVGAHIAGLVANYLTPSEGKLGRITGLDPTIFFYAGSNNTRDLDPSDAHFVDIIHTGAGILGQWSPGGHADFYVNGGTSQPGCASSTIFQTLACDHTKVTPYFIESINSERGFWAGPCPTLISYLLGWCEPKDSDYVLMGEHLSTQARGVFYVTTNAKPPYARGFPGKNRRTAKTSEYSGVRRK</sequence>
<dbReference type="OMA" id="RWPCYFP"/>
<feature type="domain" description="Lipase" evidence="5">
    <location>
        <begin position="40"/>
        <end position="306"/>
    </location>
</feature>
<dbReference type="FunFam" id="3.40.50.1820:FF:000076">
    <property type="entry name" value="phospholipase A1"/>
    <property type="match status" value="2"/>
</dbReference>
<dbReference type="VEuPathDB" id="VectorBase:ASTEI01756"/>
<dbReference type="GO" id="GO:0016298">
    <property type="term" value="F:lipase activity"/>
    <property type="evidence" value="ECO:0007669"/>
    <property type="project" value="InterPro"/>
</dbReference>
<proteinExistence type="inferred from homology"/>
<evidence type="ECO:0000259" key="5">
    <source>
        <dbReference type="Pfam" id="PF00151"/>
    </source>
</evidence>
<comment type="similarity">
    <text evidence="2 4">Belongs to the AB hydrolase superfamily. Lipase family.</text>
</comment>
<evidence type="ECO:0000256" key="2">
    <source>
        <dbReference type="ARBA" id="ARBA00010701"/>
    </source>
</evidence>
<evidence type="ECO:0000256" key="3">
    <source>
        <dbReference type="ARBA" id="ARBA00022525"/>
    </source>
</evidence>
<dbReference type="VEuPathDB" id="VectorBase:ASTE006324"/>
<dbReference type="PANTHER" id="PTHR11610:SF174">
    <property type="entry name" value="MIP30168P"/>
    <property type="match status" value="1"/>
</dbReference>
<dbReference type="Proteomes" id="UP000076408">
    <property type="component" value="Unassembled WGS sequence"/>
</dbReference>
<dbReference type="EnsemblMetazoa" id="ASTEI01756-RA">
    <property type="protein sequence ID" value="ASTEI01756-PA"/>
    <property type="gene ID" value="ASTEI01756"/>
</dbReference>
<reference evidence="7" key="1">
    <citation type="journal article" date="2014" name="Genome Biol.">
        <title>Genome analysis of a major urban malaria vector mosquito, Anopheles stephensi.</title>
        <authorList>
            <person name="Jiang X."/>
            <person name="Peery A."/>
            <person name="Hall A.B."/>
            <person name="Sharma A."/>
            <person name="Chen X.G."/>
            <person name="Waterhouse R.M."/>
            <person name="Komissarov A."/>
            <person name="Riehle M.M."/>
            <person name="Shouche Y."/>
            <person name="Sharakhova M.V."/>
            <person name="Lawson D."/>
            <person name="Pakpour N."/>
            <person name="Arensburger P."/>
            <person name="Davidson V.L."/>
            <person name="Eiglmeier K."/>
            <person name="Emrich S."/>
            <person name="George P."/>
            <person name="Kennedy R.C."/>
            <person name="Mane S.P."/>
            <person name="Maslen G."/>
            <person name="Oringanje C."/>
            <person name="Qi Y."/>
            <person name="Settlage R."/>
            <person name="Tojo M."/>
            <person name="Tubio J.M."/>
            <person name="Unger M.F."/>
            <person name="Wang B."/>
            <person name="Vernick K.D."/>
            <person name="Ribeiro J.M."/>
            <person name="James A.A."/>
            <person name="Michel K."/>
            <person name="Riehle M.A."/>
            <person name="Luckhart S."/>
            <person name="Sharakhov I.V."/>
            <person name="Tu Z."/>
        </authorList>
    </citation>
    <scope>NUCLEOTIDE SEQUENCE [LARGE SCALE GENOMIC DNA]</scope>
    <source>
        <strain evidence="7">Indian</strain>
    </source>
</reference>
<evidence type="ECO:0000313" key="6">
    <source>
        <dbReference type="EnsemblMetazoa" id="ASTEI01756-PA"/>
    </source>
</evidence>
<dbReference type="PANTHER" id="PTHR11610">
    <property type="entry name" value="LIPASE"/>
    <property type="match status" value="1"/>
</dbReference>
<dbReference type="VEuPathDB" id="VectorBase:ASTEI20_045207"/>
<name>A0A182XZX0_ANOST</name>
<dbReference type="SUPFAM" id="SSF53474">
    <property type="entry name" value="alpha/beta-Hydrolases"/>
    <property type="match status" value="2"/>
</dbReference>
<evidence type="ECO:0000256" key="1">
    <source>
        <dbReference type="ARBA" id="ARBA00004613"/>
    </source>
</evidence>
<dbReference type="InterPro" id="IPR033906">
    <property type="entry name" value="Lipase_N"/>
</dbReference>
<keyword evidence="3" id="KW-0964">Secreted</keyword>
<dbReference type="VEuPathDB" id="VectorBase:ASTEI20_039385"/>
<keyword evidence="7" id="KW-1185">Reference proteome</keyword>
<dbReference type="AlphaFoldDB" id="A0A182XZX0"/>
<dbReference type="STRING" id="30069.A0A182XZX0"/>
<dbReference type="GO" id="GO:0005615">
    <property type="term" value="C:extracellular space"/>
    <property type="evidence" value="ECO:0007669"/>
    <property type="project" value="TreeGrafter"/>
</dbReference>
<evidence type="ECO:0000313" key="7">
    <source>
        <dbReference type="Proteomes" id="UP000076408"/>
    </source>
</evidence>
<dbReference type="GO" id="GO:0017171">
    <property type="term" value="F:serine hydrolase activity"/>
    <property type="evidence" value="ECO:0007669"/>
    <property type="project" value="TreeGrafter"/>
</dbReference>
<dbReference type="InterPro" id="IPR013818">
    <property type="entry name" value="Lipase"/>
</dbReference>
<dbReference type="GO" id="GO:0016042">
    <property type="term" value="P:lipid catabolic process"/>
    <property type="evidence" value="ECO:0007669"/>
    <property type="project" value="TreeGrafter"/>
</dbReference>
<comment type="subcellular location">
    <subcellularLocation>
        <location evidence="1">Secreted</location>
    </subcellularLocation>
</comment>
<reference evidence="6" key="2">
    <citation type="submission" date="2020-05" db="UniProtKB">
        <authorList>
            <consortium name="EnsemblMetazoa"/>
        </authorList>
    </citation>
    <scope>IDENTIFICATION</scope>
    <source>
        <strain evidence="6">Indian</strain>
    </source>
</reference>
<protein>
    <recommendedName>
        <fullName evidence="5">Lipase domain-containing protein</fullName>
    </recommendedName>
</protein>
<dbReference type="VEuPathDB" id="VectorBase:ASTE006323"/>
<dbReference type="Pfam" id="PF00151">
    <property type="entry name" value="Lipase"/>
    <property type="match status" value="2"/>
</dbReference>
<feature type="domain" description="Lipase" evidence="5">
    <location>
        <begin position="389"/>
        <end position="677"/>
    </location>
</feature>
<dbReference type="Gene3D" id="3.40.50.1820">
    <property type="entry name" value="alpha/beta hydrolase"/>
    <property type="match status" value="2"/>
</dbReference>
<accession>A0A182XZX0</accession>
<dbReference type="CDD" id="cd00707">
    <property type="entry name" value="Pancreat_lipase_like"/>
    <property type="match status" value="2"/>
</dbReference>
<dbReference type="InterPro" id="IPR029058">
    <property type="entry name" value="AB_hydrolase_fold"/>
</dbReference>
<dbReference type="PRINTS" id="PR00821">
    <property type="entry name" value="TAGLIPASE"/>
</dbReference>
<evidence type="ECO:0000256" key="4">
    <source>
        <dbReference type="RuleBase" id="RU004262"/>
    </source>
</evidence>
<dbReference type="InterPro" id="IPR000734">
    <property type="entry name" value="TAG_lipase"/>
</dbReference>